<gene>
    <name evidence="1" type="ORF">GCM10023340_12090</name>
</gene>
<protein>
    <recommendedName>
        <fullName evidence="3">SRPBCC domain-containing protein</fullName>
    </recommendedName>
</protein>
<accession>A0ABP9PEB6</accession>
<evidence type="ECO:0008006" key="3">
    <source>
        <dbReference type="Google" id="ProtNLM"/>
    </source>
</evidence>
<dbReference type="EMBL" id="BAABKG010000001">
    <property type="protein sequence ID" value="GAA5144365.1"/>
    <property type="molecule type" value="Genomic_DNA"/>
</dbReference>
<proteinExistence type="predicted"/>
<evidence type="ECO:0000313" key="2">
    <source>
        <dbReference type="Proteomes" id="UP001500221"/>
    </source>
</evidence>
<evidence type="ECO:0000313" key="1">
    <source>
        <dbReference type="EMBL" id="GAA5144365.1"/>
    </source>
</evidence>
<reference evidence="2" key="1">
    <citation type="journal article" date="2019" name="Int. J. Syst. Evol. Microbiol.">
        <title>The Global Catalogue of Microorganisms (GCM) 10K type strain sequencing project: providing services to taxonomists for standard genome sequencing and annotation.</title>
        <authorList>
            <consortium name="The Broad Institute Genomics Platform"/>
            <consortium name="The Broad Institute Genome Sequencing Center for Infectious Disease"/>
            <person name="Wu L."/>
            <person name="Ma J."/>
        </authorList>
    </citation>
    <scope>NUCLEOTIDE SEQUENCE [LARGE SCALE GENOMIC DNA]</scope>
    <source>
        <strain evidence="2">JCM 18459</strain>
    </source>
</reference>
<name>A0ABP9PEB6_9ACTN</name>
<comment type="caution">
    <text evidence="1">The sequence shown here is derived from an EMBL/GenBank/DDBJ whole genome shotgun (WGS) entry which is preliminary data.</text>
</comment>
<sequence length="73" mass="8396">MWDRPAHYAQSFWLSMDAAHPTRLDVRFEEEDGVCTVFFDHGGWTEHTVAHRARLGDWSHLLGRFARAAAELG</sequence>
<organism evidence="1 2">
    <name type="scientific">Nocardioides marinquilinus</name>
    <dbReference type="NCBI Taxonomy" id="1210400"/>
    <lineage>
        <taxon>Bacteria</taxon>
        <taxon>Bacillati</taxon>
        <taxon>Actinomycetota</taxon>
        <taxon>Actinomycetes</taxon>
        <taxon>Propionibacteriales</taxon>
        <taxon>Nocardioidaceae</taxon>
        <taxon>Nocardioides</taxon>
    </lineage>
</organism>
<dbReference type="Proteomes" id="UP001500221">
    <property type="component" value="Unassembled WGS sequence"/>
</dbReference>
<keyword evidence="2" id="KW-1185">Reference proteome</keyword>
<dbReference type="InterPro" id="IPR023393">
    <property type="entry name" value="START-like_dom_sf"/>
</dbReference>
<dbReference type="SUPFAM" id="SSF55961">
    <property type="entry name" value="Bet v1-like"/>
    <property type="match status" value="1"/>
</dbReference>
<dbReference type="Gene3D" id="3.30.530.20">
    <property type="match status" value="1"/>
</dbReference>